<evidence type="ECO:0000256" key="6">
    <source>
        <dbReference type="PROSITE-ProRule" id="PRU00552"/>
    </source>
</evidence>
<keyword evidence="5 7" id="KW-0694">RNA-binding</keyword>
<dbReference type="InterPro" id="IPR014001">
    <property type="entry name" value="Helicase_ATP-bd"/>
</dbReference>
<organism evidence="11 12">
    <name type="scientific">Heterorhabditis bacteriophora</name>
    <name type="common">Entomopathogenic nematode worm</name>
    <dbReference type="NCBI Taxonomy" id="37862"/>
    <lineage>
        <taxon>Eukaryota</taxon>
        <taxon>Metazoa</taxon>
        <taxon>Ecdysozoa</taxon>
        <taxon>Nematoda</taxon>
        <taxon>Chromadorea</taxon>
        <taxon>Rhabditida</taxon>
        <taxon>Rhabditina</taxon>
        <taxon>Rhabditomorpha</taxon>
        <taxon>Strongyloidea</taxon>
        <taxon>Heterorhabditidae</taxon>
        <taxon>Heterorhabditis</taxon>
    </lineage>
</organism>
<evidence type="ECO:0000256" key="7">
    <source>
        <dbReference type="RuleBase" id="RU365068"/>
    </source>
</evidence>
<dbReference type="InterPro" id="IPR001650">
    <property type="entry name" value="Helicase_C-like"/>
</dbReference>
<dbReference type="InterPro" id="IPR027417">
    <property type="entry name" value="P-loop_NTPase"/>
</dbReference>
<dbReference type="Pfam" id="PF00271">
    <property type="entry name" value="Helicase_C"/>
    <property type="match status" value="2"/>
</dbReference>
<evidence type="ECO:0000256" key="4">
    <source>
        <dbReference type="ARBA" id="ARBA00022840"/>
    </source>
</evidence>
<evidence type="ECO:0000313" key="11">
    <source>
        <dbReference type="Proteomes" id="UP000095283"/>
    </source>
</evidence>
<evidence type="ECO:0000313" key="12">
    <source>
        <dbReference type="WBParaSite" id="Hba_15993"/>
    </source>
</evidence>
<dbReference type="PROSITE" id="PS51195">
    <property type="entry name" value="Q_MOTIF"/>
    <property type="match status" value="1"/>
</dbReference>
<feature type="domain" description="Helicase ATP-binding" evidence="8">
    <location>
        <begin position="55"/>
        <end position="312"/>
    </location>
</feature>
<feature type="domain" description="Helicase C-terminal" evidence="9">
    <location>
        <begin position="403"/>
        <end position="538"/>
    </location>
</feature>
<name>A0A1I7XE52_HETBA</name>
<reference evidence="12" key="1">
    <citation type="submission" date="2016-11" db="UniProtKB">
        <authorList>
            <consortium name="WormBaseParasite"/>
        </authorList>
    </citation>
    <scope>IDENTIFICATION</scope>
</reference>
<dbReference type="EC" id="3.6.4.13" evidence="7"/>
<evidence type="ECO:0000256" key="5">
    <source>
        <dbReference type="ARBA" id="ARBA00022884"/>
    </source>
</evidence>
<comment type="catalytic activity">
    <reaction evidence="7">
        <text>ATP + H2O = ADP + phosphate + H(+)</text>
        <dbReference type="Rhea" id="RHEA:13065"/>
        <dbReference type="ChEBI" id="CHEBI:15377"/>
        <dbReference type="ChEBI" id="CHEBI:15378"/>
        <dbReference type="ChEBI" id="CHEBI:30616"/>
        <dbReference type="ChEBI" id="CHEBI:43474"/>
        <dbReference type="ChEBI" id="CHEBI:456216"/>
        <dbReference type="EC" id="3.6.4.13"/>
    </reaction>
</comment>
<dbReference type="GO" id="GO:0016787">
    <property type="term" value="F:hydrolase activity"/>
    <property type="evidence" value="ECO:0007669"/>
    <property type="project" value="UniProtKB-KW"/>
</dbReference>
<dbReference type="WBParaSite" id="Hba_15993">
    <property type="protein sequence ID" value="Hba_15993"/>
    <property type="gene ID" value="Hba_15993"/>
</dbReference>
<dbReference type="PANTHER" id="PTHR24031">
    <property type="entry name" value="RNA HELICASE"/>
    <property type="match status" value="1"/>
</dbReference>
<keyword evidence="11" id="KW-1185">Reference proteome</keyword>
<dbReference type="SUPFAM" id="SSF52540">
    <property type="entry name" value="P-loop containing nucleoside triphosphate hydrolases"/>
    <property type="match status" value="3"/>
</dbReference>
<evidence type="ECO:0000259" key="10">
    <source>
        <dbReference type="PROSITE" id="PS51195"/>
    </source>
</evidence>
<accession>A0A1I7XE52</accession>
<evidence type="ECO:0000256" key="1">
    <source>
        <dbReference type="ARBA" id="ARBA00022741"/>
    </source>
</evidence>
<dbReference type="GO" id="GO:0003723">
    <property type="term" value="F:RNA binding"/>
    <property type="evidence" value="ECO:0007669"/>
    <property type="project" value="UniProtKB-UniRule"/>
</dbReference>
<feature type="short sequence motif" description="Q motif" evidence="6">
    <location>
        <begin position="24"/>
        <end position="52"/>
    </location>
</feature>
<keyword evidence="4 7" id="KW-0067">ATP-binding</keyword>
<comment type="domain">
    <text evidence="7">The Q motif is unique to and characteristic of the DEAD box family of RNA helicases and controls ATP binding and hydrolysis.</text>
</comment>
<protein>
    <recommendedName>
        <fullName evidence="7">ATP-dependent RNA helicase</fullName>
        <ecNumber evidence="7">3.6.4.13</ecNumber>
    </recommendedName>
</protein>
<keyword evidence="1 7" id="KW-0547">Nucleotide-binding</keyword>
<sequence length="538" mass="60068">MLFSCQNIDGLPDVLVSNAKLVMTAFEELGVIPQLGEVVSELGWEFPTPIQCEAVPAILGGGDVLIAAETGSGKTGAFSLPLTQIVWEIRRDELEPKKKHDEHKLWLKSHKFKGPLLDSFCIIHQQKRIQESLLLNYFGWCFIGVAQASEACVNWCISNVSLLTKEDKTAPLCVVLEPTRELVEQTHNNLVFFSKNINKPTIRCLSMASGVQMSQVLKELSQGADIVTGTASRIVDLVESKQLSLGALQFIVIDEADQFLADKSSRLIERLFSYMPLVSNKGARLQVIVCSATLHNFEIKKFAVGFFVFDMFLDRFMHFPQWIDLKGMDTVAETVHQVVCRVDAVSDKQWIRYMHTPNHLEDDGVHQNDHICLGTNEKDTLSLGTKVLKGLYVLKVSCLKPLNLPNRIKRIELGLITVCLHGDRAPKERSQSLMDFKEKKIPFLICTDVAARGIDVHGVPFGNQGLITVCLHGDRAPKERSQSLMDFKEKKIPFLICTDVAARGIDVHGVPFGELPTVLFKGSLLSLERLVKLKVLVQ</sequence>
<dbReference type="Proteomes" id="UP000095283">
    <property type="component" value="Unplaced"/>
</dbReference>
<keyword evidence="2 7" id="KW-0378">Hydrolase</keyword>
<comment type="function">
    <text evidence="7">RNA helicase.</text>
</comment>
<feature type="domain" description="DEAD-box RNA helicase Q" evidence="10">
    <location>
        <begin position="24"/>
        <end position="52"/>
    </location>
</feature>
<dbReference type="GO" id="GO:0003724">
    <property type="term" value="F:RNA helicase activity"/>
    <property type="evidence" value="ECO:0007669"/>
    <property type="project" value="UniProtKB-EC"/>
</dbReference>
<dbReference type="Pfam" id="PF00270">
    <property type="entry name" value="DEAD"/>
    <property type="match status" value="1"/>
</dbReference>
<comment type="similarity">
    <text evidence="7">Belongs to the DEAD box helicase family.</text>
</comment>
<dbReference type="SMART" id="SM00487">
    <property type="entry name" value="DEXDc"/>
    <property type="match status" value="1"/>
</dbReference>
<dbReference type="InterPro" id="IPR011545">
    <property type="entry name" value="DEAD/DEAH_box_helicase_dom"/>
</dbReference>
<dbReference type="AlphaFoldDB" id="A0A1I7XE52"/>
<evidence type="ECO:0000259" key="8">
    <source>
        <dbReference type="PROSITE" id="PS51192"/>
    </source>
</evidence>
<evidence type="ECO:0000256" key="3">
    <source>
        <dbReference type="ARBA" id="ARBA00022806"/>
    </source>
</evidence>
<dbReference type="InterPro" id="IPR014014">
    <property type="entry name" value="RNA_helicase_DEAD_Q_motif"/>
</dbReference>
<dbReference type="PROSITE" id="PS51192">
    <property type="entry name" value="HELICASE_ATP_BIND_1"/>
    <property type="match status" value="1"/>
</dbReference>
<proteinExistence type="inferred from homology"/>
<dbReference type="Gene3D" id="3.40.50.300">
    <property type="entry name" value="P-loop containing nucleotide triphosphate hydrolases"/>
    <property type="match status" value="3"/>
</dbReference>
<keyword evidence="3 7" id="KW-0347">Helicase</keyword>
<dbReference type="PROSITE" id="PS51194">
    <property type="entry name" value="HELICASE_CTER"/>
    <property type="match status" value="1"/>
</dbReference>
<dbReference type="GO" id="GO:0005524">
    <property type="term" value="F:ATP binding"/>
    <property type="evidence" value="ECO:0007669"/>
    <property type="project" value="UniProtKB-UniRule"/>
</dbReference>
<evidence type="ECO:0000256" key="2">
    <source>
        <dbReference type="ARBA" id="ARBA00022801"/>
    </source>
</evidence>
<evidence type="ECO:0000259" key="9">
    <source>
        <dbReference type="PROSITE" id="PS51194"/>
    </source>
</evidence>